<dbReference type="Proteomes" id="UP001530400">
    <property type="component" value="Unassembled WGS sequence"/>
</dbReference>
<name>A0ABD3PFD4_9STRA</name>
<dbReference type="EMBL" id="JALLPJ020000670">
    <property type="protein sequence ID" value="KAL3786006.1"/>
    <property type="molecule type" value="Genomic_DNA"/>
</dbReference>
<evidence type="ECO:0000313" key="1">
    <source>
        <dbReference type="EMBL" id="KAL3786006.1"/>
    </source>
</evidence>
<keyword evidence="2" id="KW-1185">Reference proteome</keyword>
<protein>
    <submittedName>
        <fullName evidence="1">Uncharacterized protein</fullName>
    </submittedName>
</protein>
<gene>
    <name evidence="1" type="ORF">ACHAWO_012204</name>
</gene>
<reference evidence="1 2" key="1">
    <citation type="submission" date="2024-10" db="EMBL/GenBank/DDBJ databases">
        <title>Updated reference genomes for cyclostephanoid diatoms.</title>
        <authorList>
            <person name="Roberts W.R."/>
            <person name="Alverson A.J."/>
        </authorList>
    </citation>
    <scope>NUCLEOTIDE SEQUENCE [LARGE SCALE GENOMIC DNA]</scope>
    <source>
        <strain evidence="1 2">AJA010-31</strain>
    </source>
</reference>
<organism evidence="1 2">
    <name type="scientific">Cyclotella atomus</name>
    <dbReference type="NCBI Taxonomy" id="382360"/>
    <lineage>
        <taxon>Eukaryota</taxon>
        <taxon>Sar</taxon>
        <taxon>Stramenopiles</taxon>
        <taxon>Ochrophyta</taxon>
        <taxon>Bacillariophyta</taxon>
        <taxon>Coscinodiscophyceae</taxon>
        <taxon>Thalassiosirophycidae</taxon>
        <taxon>Stephanodiscales</taxon>
        <taxon>Stephanodiscaceae</taxon>
        <taxon>Cyclotella</taxon>
    </lineage>
</organism>
<proteinExistence type="predicted"/>
<sequence>MLCPTDRLDHVLLPRGPADSPFIIRFIASIHNKPFPSQFHLLQKLVNMAPTQQQQARSMAFIPTSCASDYMIVATAILAVTFMASEVYRRNDFIFGEVDLMPSLSSASASVSLSPGLRAGKSIIENSSLFPDGVYTRSGMPMFDAMAKAENKLQSGDAAHIGHPCTRFVSAFKYIGSESATQEEKEWAKENVKSMSIDEFVIQLDNDPQLHYKNLFRPMSEAFFDEGEFQFEEVVCQESTSLALQRISAFQSRPMPASFFGTPLDVDAHATCEGLTDEAKKVIDKLYKRDYCIFGYDKMPAAVQACNQAKMTKDVFTQRYADCVAAEEKSGEEGDLIVHVWKE</sequence>
<accession>A0ABD3PFD4</accession>
<comment type="caution">
    <text evidence="1">The sequence shown here is derived from an EMBL/GenBank/DDBJ whole genome shotgun (WGS) entry which is preliminary data.</text>
</comment>
<evidence type="ECO:0000313" key="2">
    <source>
        <dbReference type="Proteomes" id="UP001530400"/>
    </source>
</evidence>
<dbReference type="AlphaFoldDB" id="A0ABD3PFD4"/>